<dbReference type="Proteomes" id="UP000751190">
    <property type="component" value="Unassembled WGS sequence"/>
</dbReference>
<organism evidence="4 5">
    <name type="scientific">Diacronema lutheri</name>
    <name type="common">Unicellular marine alga</name>
    <name type="synonym">Monochrysis lutheri</name>
    <dbReference type="NCBI Taxonomy" id="2081491"/>
    <lineage>
        <taxon>Eukaryota</taxon>
        <taxon>Haptista</taxon>
        <taxon>Haptophyta</taxon>
        <taxon>Pavlovophyceae</taxon>
        <taxon>Pavlovales</taxon>
        <taxon>Pavlovaceae</taxon>
        <taxon>Diacronema</taxon>
    </lineage>
</organism>
<evidence type="ECO:0000256" key="2">
    <source>
        <dbReference type="RuleBase" id="RU004328"/>
    </source>
</evidence>
<dbReference type="AlphaFoldDB" id="A0A8J5XLH7"/>
<dbReference type="OMA" id="FVTHEWD"/>
<sequence>MHCGRAPACGVLALETGYGPSYYHHDMPSVHGLWPELPPYGNSPCLAPASLAPPKPGLPACYNFPSVNPDHQEVFVTHEWDKHGKCAGVASQADFFAQVCALAAAPLHVMADVRRAGGDLAAIANAVATAGFEVFSVDTHNSQLMLSACGARNSNGTLSWKLAATNQFDAVCGSGGSGPTPAPGPAPSPDGPSRCVPNVHGPPCADDAQCASISGCLRCARSGFCTSTPLPSRP</sequence>
<comment type="similarity">
    <text evidence="1 2">Belongs to the RNase T2 family.</text>
</comment>
<evidence type="ECO:0000256" key="1">
    <source>
        <dbReference type="ARBA" id="ARBA00007469"/>
    </source>
</evidence>
<dbReference type="EMBL" id="JAGTXO010000008">
    <property type="protein sequence ID" value="KAG8466362.1"/>
    <property type="molecule type" value="Genomic_DNA"/>
</dbReference>
<protein>
    <submittedName>
        <fullName evidence="4">Uncharacterized protein</fullName>
    </submittedName>
</protein>
<dbReference type="GO" id="GO:0003723">
    <property type="term" value="F:RNA binding"/>
    <property type="evidence" value="ECO:0007669"/>
    <property type="project" value="InterPro"/>
</dbReference>
<evidence type="ECO:0000256" key="3">
    <source>
        <dbReference type="SAM" id="MobiDB-lite"/>
    </source>
</evidence>
<dbReference type="Pfam" id="PF00445">
    <property type="entry name" value="Ribonuclease_T2"/>
    <property type="match status" value="1"/>
</dbReference>
<evidence type="ECO:0000313" key="4">
    <source>
        <dbReference type="EMBL" id="KAG8466362.1"/>
    </source>
</evidence>
<gene>
    <name evidence="4" type="ORF">KFE25_002118</name>
</gene>
<name>A0A8J5XLH7_DIALT</name>
<keyword evidence="5" id="KW-1185">Reference proteome</keyword>
<dbReference type="Gene3D" id="3.90.730.10">
    <property type="entry name" value="Ribonuclease T2-like"/>
    <property type="match status" value="1"/>
</dbReference>
<dbReference type="SUPFAM" id="SSF55895">
    <property type="entry name" value="Ribonuclease Rh-like"/>
    <property type="match status" value="1"/>
</dbReference>
<reference evidence="4" key="1">
    <citation type="submission" date="2021-05" db="EMBL/GenBank/DDBJ databases">
        <title>The genome of the haptophyte Pavlova lutheri (Diacronema luteri, Pavlovales) - a model for lipid biosynthesis in eukaryotic algae.</title>
        <authorList>
            <person name="Hulatt C.J."/>
            <person name="Posewitz M.C."/>
        </authorList>
    </citation>
    <scope>NUCLEOTIDE SEQUENCE</scope>
    <source>
        <strain evidence="4">NIVA-4/92</strain>
    </source>
</reference>
<dbReference type="GO" id="GO:0033897">
    <property type="term" value="F:ribonuclease T2 activity"/>
    <property type="evidence" value="ECO:0007669"/>
    <property type="project" value="InterPro"/>
</dbReference>
<evidence type="ECO:0000313" key="5">
    <source>
        <dbReference type="Proteomes" id="UP000751190"/>
    </source>
</evidence>
<feature type="region of interest" description="Disordered" evidence="3">
    <location>
        <begin position="175"/>
        <end position="194"/>
    </location>
</feature>
<dbReference type="InterPro" id="IPR001568">
    <property type="entry name" value="RNase_T2-like"/>
</dbReference>
<proteinExistence type="inferred from homology"/>
<dbReference type="OrthoDB" id="435754at2759"/>
<dbReference type="InterPro" id="IPR033130">
    <property type="entry name" value="RNase_T2_His_AS_2"/>
</dbReference>
<accession>A0A8J5XLH7</accession>
<feature type="compositionally biased region" description="Pro residues" evidence="3">
    <location>
        <begin position="180"/>
        <end position="190"/>
    </location>
</feature>
<dbReference type="PROSITE" id="PS00531">
    <property type="entry name" value="RNASE_T2_2"/>
    <property type="match status" value="1"/>
</dbReference>
<comment type="caution">
    <text evidence="4">The sequence shown here is derived from an EMBL/GenBank/DDBJ whole genome shotgun (WGS) entry which is preliminary data.</text>
</comment>
<dbReference type="InterPro" id="IPR036430">
    <property type="entry name" value="RNase_T2-like_sf"/>
</dbReference>